<dbReference type="OrthoDB" id="5592585at2759"/>
<name>A0A067MHW5_BOTB1</name>
<dbReference type="GO" id="GO:0005524">
    <property type="term" value="F:ATP binding"/>
    <property type="evidence" value="ECO:0007669"/>
    <property type="project" value="InterPro"/>
</dbReference>
<dbReference type="InterPro" id="IPR011009">
    <property type="entry name" value="Kinase-like_dom_sf"/>
</dbReference>
<organism evidence="2 3">
    <name type="scientific">Botryobasidium botryosum (strain FD-172 SS1)</name>
    <dbReference type="NCBI Taxonomy" id="930990"/>
    <lineage>
        <taxon>Eukaryota</taxon>
        <taxon>Fungi</taxon>
        <taxon>Dikarya</taxon>
        <taxon>Basidiomycota</taxon>
        <taxon>Agaricomycotina</taxon>
        <taxon>Agaricomycetes</taxon>
        <taxon>Cantharellales</taxon>
        <taxon>Botryobasidiaceae</taxon>
        <taxon>Botryobasidium</taxon>
    </lineage>
</organism>
<protein>
    <recommendedName>
        <fullName evidence="1">Protein kinase domain-containing protein</fullName>
    </recommendedName>
</protein>
<keyword evidence="3" id="KW-1185">Reference proteome</keyword>
<dbReference type="AlphaFoldDB" id="A0A067MHW5"/>
<dbReference type="EMBL" id="KL198061">
    <property type="protein sequence ID" value="KDQ11171.1"/>
    <property type="molecule type" value="Genomic_DNA"/>
</dbReference>
<dbReference type="Pfam" id="PF17667">
    <property type="entry name" value="Pkinase_fungal"/>
    <property type="match status" value="1"/>
</dbReference>
<accession>A0A067MHW5</accession>
<dbReference type="InterPro" id="IPR008266">
    <property type="entry name" value="Tyr_kinase_AS"/>
</dbReference>
<dbReference type="InterPro" id="IPR040976">
    <property type="entry name" value="Pkinase_fungal"/>
</dbReference>
<evidence type="ECO:0000313" key="2">
    <source>
        <dbReference type="EMBL" id="KDQ11171.1"/>
    </source>
</evidence>
<evidence type="ECO:0000313" key="3">
    <source>
        <dbReference type="Proteomes" id="UP000027195"/>
    </source>
</evidence>
<dbReference type="PANTHER" id="PTHR38248">
    <property type="entry name" value="FUNK1 6"/>
    <property type="match status" value="1"/>
</dbReference>
<dbReference type="SUPFAM" id="SSF56112">
    <property type="entry name" value="Protein kinase-like (PK-like)"/>
    <property type="match status" value="1"/>
</dbReference>
<gene>
    <name evidence="2" type="ORF">BOTBODRAFT_468590</name>
</gene>
<dbReference type="InParanoid" id="A0A067MHW5"/>
<feature type="domain" description="Protein kinase" evidence="1">
    <location>
        <begin position="8"/>
        <end position="401"/>
    </location>
</feature>
<dbReference type="Gene3D" id="1.10.510.10">
    <property type="entry name" value="Transferase(Phosphotransferase) domain 1"/>
    <property type="match status" value="1"/>
</dbReference>
<evidence type="ECO:0000259" key="1">
    <source>
        <dbReference type="PROSITE" id="PS50011"/>
    </source>
</evidence>
<reference evidence="3" key="1">
    <citation type="journal article" date="2014" name="Proc. Natl. Acad. Sci. U.S.A.">
        <title>Extensive sampling of basidiomycete genomes demonstrates inadequacy of the white-rot/brown-rot paradigm for wood decay fungi.</title>
        <authorList>
            <person name="Riley R."/>
            <person name="Salamov A.A."/>
            <person name="Brown D.W."/>
            <person name="Nagy L.G."/>
            <person name="Floudas D."/>
            <person name="Held B.W."/>
            <person name="Levasseur A."/>
            <person name="Lombard V."/>
            <person name="Morin E."/>
            <person name="Otillar R."/>
            <person name="Lindquist E.A."/>
            <person name="Sun H."/>
            <person name="LaButti K.M."/>
            <person name="Schmutz J."/>
            <person name="Jabbour D."/>
            <person name="Luo H."/>
            <person name="Baker S.E."/>
            <person name="Pisabarro A.G."/>
            <person name="Walton J.D."/>
            <person name="Blanchette R.A."/>
            <person name="Henrissat B."/>
            <person name="Martin F."/>
            <person name="Cullen D."/>
            <person name="Hibbett D.S."/>
            <person name="Grigoriev I.V."/>
        </authorList>
    </citation>
    <scope>NUCLEOTIDE SEQUENCE [LARGE SCALE GENOMIC DNA]</scope>
    <source>
        <strain evidence="3">FD-172 SS1</strain>
    </source>
</reference>
<sequence>MFSKAVTDYVRGHTGGSRVGEVVETHYEKGHVVALRVRDEKDGKGYRRCLVSQPVTSPSFVAGRATRGYWAVDANTKEIGFLKDTWRLCRDNTDLEGGVLQRLNAAGVRNVPSLICHGDVGKIPGLTDQRTRTNEYMACPWVCRSSRLRVVPHVHYRMFTRLAGYPLSSFKDSKELLKCARDVYHAVMDAHRANLLHRDISTGNIIVTRDKERNITAYLINWELYADVKSVHHPECTDLTGIWQFMSARLICGKLQKPHNIYDDIESIFWVTLYEILQHLPHEHGRKTHTILRSIFDDRIDLDGTPTGGGGDAKFAVLGLPKYISARDTPNTTLCTWLNGLASFLYPKVLAYSADLEESTSSAPSRPTPNSEEILALSSIFDVVENMTDVVQKVLRHPSGC</sequence>
<dbReference type="GO" id="GO:0004672">
    <property type="term" value="F:protein kinase activity"/>
    <property type="evidence" value="ECO:0007669"/>
    <property type="project" value="InterPro"/>
</dbReference>
<dbReference type="PROSITE" id="PS50011">
    <property type="entry name" value="PROTEIN_KINASE_DOM"/>
    <property type="match status" value="1"/>
</dbReference>
<dbReference type="Proteomes" id="UP000027195">
    <property type="component" value="Unassembled WGS sequence"/>
</dbReference>
<dbReference type="InterPro" id="IPR000719">
    <property type="entry name" value="Prot_kinase_dom"/>
</dbReference>
<proteinExistence type="predicted"/>
<dbReference type="PANTHER" id="PTHR38248:SF2">
    <property type="entry name" value="FUNK1 11"/>
    <property type="match status" value="1"/>
</dbReference>
<dbReference type="PROSITE" id="PS00109">
    <property type="entry name" value="PROTEIN_KINASE_TYR"/>
    <property type="match status" value="1"/>
</dbReference>
<dbReference type="HOGENOM" id="CLU_006410_6_0_1"/>